<evidence type="ECO:0000256" key="6">
    <source>
        <dbReference type="SAM" id="Phobius"/>
    </source>
</evidence>
<feature type="transmembrane region" description="Helical" evidence="6">
    <location>
        <begin position="343"/>
        <end position="366"/>
    </location>
</feature>
<reference evidence="8 9" key="1">
    <citation type="submission" date="2019-12" db="EMBL/GenBank/DDBJ databases">
        <title>Whole-genome analyses of novel actinobacteria.</title>
        <authorList>
            <person name="Sahin N."/>
            <person name="Saygin H."/>
        </authorList>
    </citation>
    <scope>NUCLEOTIDE SEQUENCE [LARGE SCALE GENOMIC DNA]</scope>
    <source>
        <strain evidence="8 9">KC615</strain>
    </source>
</reference>
<dbReference type="PANTHER" id="PTHR23531">
    <property type="entry name" value="QUINOLENE RESISTANCE PROTEIN NORA"/>
    <property type="match status" value="1"/>
</dbReference>
<feature type="transmembrane region" description="Helical" evidence="6">
    <location>
        <begin position="372"/>
        <end position="392"/>
    </location>
</feature>
<name>A0A6I4VQR1_9BACL</name>
<dbReference type="InterPro" id="IPR020846">
    <property type="entry name" value="MFS_dom"/>
</dbReference>
<keyword evidence="4 6" id="KW-1133">Transmembrane helix</keyword>
<evidence type="ECO:0000259" key="7">
    <source>
        <dbReference type="PROSITE" id="PS50850"/>
    </source>
</evidence>
<evidence type="ECO:0000256" key="5">
    <source>
        <dbReference type="ARBA" id="ARBA00023136"/>
    </source>
</evidence>
<dbReference type="Proteomes" id="UP000430692">
    <property type="component" value="Unassembled WGS sequence"/>
</dbReference>
<keyword evidence="2" id="KW-0813">Transport</keyword>
<evidence type="ECO:0000313" key="8">
    <source>
        <dbReference type="EMBL" id="MXQ53423.1"/>
    </source>
</evidence>
<dbReference type="RefSeq" id="WP_160800769.1">
    <property type="nucleotide sequence ID" value="NZ_WUUL01000003.1"/>
</dbReference>
<proteinExistence type="predicted"/>
<evidence type="ECO:0000256" key="3">
    <source>
        <dbReference type="ARBA" id="ARBA00022692"/>
    </source>
</evidence>
<organism evidence="8 9">
    <name type="scientific">Shimazuella alba</name>
    <dbReference type="NCBI Taxonomy" id="2690964"/>
    <lineage>
        <taxon>Bacteria</taxon>
        <taxon>Bacillati</taxon>
        <taxon>Bacillota</taxon>
        <taxon>Bacilli</taxon>
        <taxon>Bacillales</taxon>
        <taxon>Thermoactinomycetaceae</taxon>
        <taxon>Shimazuella</taxon>
    </lineage>
</organism>
<dbReference type="PROSITE" id="PS50850">
    <property type="entry name" value="MFS"/>
    <property type="match status" value="1"/>
</dbReference>
<dbReference type="Pfam" id="PF07690">
    <property type="entry name" value="MFS_1"/>
    <property type="match status" value="2"/>
</dbReference>
<dbReference type="InterPro" id="IPR052714">
    <property type="entry name" value="MFS_Exporter"/>
</dbReference>
<feature type="transmembrane region" description="Helical" evidence="6">
    <location>
        <begin position="54"/>
        <end position="74"/>
    </location>
</feature>
<dbReference type="AlphaFoldDB" id="A0A6I4VQR1"/>
<evidence type="ECO:0000256" key="4">
    <source>
        <dbReference type="ARBA" id="ARBA00022989"/>
    </source>
</evidence>
<feature type="transmembrane region" description="Helical" evidence="6">
    <location>
        <begin position="81"/>
        <end position="100"/>
    </location>
</feature>
<feature type="transmembrane region" description="Helical" evidence="6">
    <location>
        <begin position="307"/>
        <end position="331"/>
    </location>
</feature>
<accession>A0A6I4VQR1</accession>
<evidence type="ECO:0000313" key="9">
    <source>
        <dbReference type="Proteomes" id="UP000430692"/>
    </source>
</evidence>
<feature type="transmembrane region" description="Helical" evidence="6">
    <location>
        <begin position="167"/>
        <end position="188"/>
    </location>
</feature>
<gene>
    <name evidence="8" type="ORF">GSM42_06710</name>
</gene>
<dbReference type="GO" id="GO:0005886">
    <property type="term" value="C:plasma membrane"/>
    <property type="evidence" value="ECO:0007669"/>
    <property type="project" value="UniProtKB-SubCell"/>
</dbReference>
<evidence type="ECO:0000256" key="1">
    <source>
        <dbReference type="ARBA" id="ARBA00004651"/>
    </source>
</evidence>
<dbReference type="PANTHER" id="PTHR23531:SF1">
    <property type="entry name" value="QUINOLENE RESISTANCE PROTEIN NORA"/>
    <property type="match status" value="1"/>
</dbReference>
<dbReference type="EMBL" id="WUUL01000003">
    <property type="protein sequence ID" value="MXQ53423.1"/>
    <property type="molecule type" value="Genomic_DNA"/>
</dbReference>
<feature type="domain" description="Major facilitator superfamily (MFS) profile" evidence="7">
    <location>
        <begin position="1"/>
        <end position="396"/>
    </location>
</feature>
<sequence>MTKSVASTVKLWKREYVFILLVNYCLIGAFYLIAPILPLFAQQVSGVTDKQTDLAVGIFIFPTLLFRPIAGYLCDRIGYKLIGQAAIGLMLISFIGYATVSTGEQLMIWRLVHGVAYGMSIPPVKAYCTRIIPEGSIKGQGYFSASGDLAMTAMSAVSLYMADNGHFWDIFTVGIICVGCGLFLFSVLKKPEAVVPAKQEKQIPLSQVLKVISPYASIMGLITIYVAGVTTYIYPYAQELGNAGYAYKFMLVYSLVILFGRVLVSSLARNQESSEKGLERGRLVTVSYSCFAIGLFCLSFGKGLFLFYLAAVANGMGLSCLAPCVYSLAVTKVPDTRKAIATAIFYTIYDLGAMLAPVVNILRNWIGWGYQGMWILVSPCVALSAVMSYLYIIKKTPFLQEETETSKKIIKV</sequence>
<feature type="transmembrane region" description="Helical" evidence="6">
    <location>
        <begin position="16"/>
        <end position="34"/>
    </location>
</feature>
<dbReference type="Gene3D" id="1.20.1250.20">
    <property type="entry name" value="MFS general substrate transporter like domains"/>
    <property type="match status" value="1"/>
</dbReference>
<protein>
    <submittedName>
        <fullName evidence="8">MFS transporter</fullName>
    </submittedName>
</protein>
<dbReference type="InterPro" id="IPR036259">
    <property type="entry name" value="MFS_trans_sf"/>
</dbReference>
<evidence type="ECO:0000256" key="2">
    <source>
        <dbReference type="ARBA" id="ARBA00022448"/>
    </source>
</evidence>
<dbReference type="InterPro" id="IPR011701">
    <property type="entry name" value="MFS"/>
</dbReference>
<keyword evidence="5 6" id="KW-0472">Membrane</keyword>
<feature type="transmembrane region" description="Helical" evidence="6">
    <location>
        <begin position="245"/>
        <end position="263"/>
    </location>
</feature>
<feature type="transmembrane region" description="Helical" evidence="6">
    <location>
        <begin position="283"/>
        <end position="301"/>
    </location>
</feature>
<keyword evidence="3 6" id="KW-0812">Transmembrane</keyword>
<comment type="subcellular location">
    <subcellularLocation>
        <location evidence="1">Cell membrane</location>
        <topology evidence="1">Multi-pass membrane protein</topology>
    </subcellularLocation>
</comment>
<comment type="caution">
    <text evidence="8">The sequence shown here is derived from an EMBL/GenBank/DDBJ whole genome shotgun (WGS) entry which is preliminary data.</text>
</comment>
<feature type="transmembrane region" description="Helical" evidence="6">
    <location>
        <begin position="208"/>
        <end position="233"/>
    </location>
</feature>
<dbReference type="SUPFAM" id="SSF103473">
    <property type="entry name" value="MFS general substrate transporter"/>
    <property type="match status" value="1"/>
</dbReference>
<keyword evidence="9" id="KW-1185">Reference proteome</keyword>
<dbReference type="GO" id="GO:0022857">
    <property type="term" value="F:transmembrane transporter activity"/>
    <property type="evidence" value="ECO:0007669"/>
    <property type="project" value="InterPro"/>
</dbReference>